<organism evidence="1 2">
    <name type="scientific">Nitrosomonas mobilis</name>
    <dbReference type="NCBI Taxonomy" id="51642"/>
    <lineage>
        <taxon>Bacteria</taxon>
        <taxon>Pseudomonadati</taxon>
        <taxon>Pseudomonadota</taxon>
        <taxon>Betaproteobacteria</taxon>
        <taxon>Nitrosomonadales</taxon>
        <taxon>Nitrosomonadaceae</taxon>
        <taxon>Nitrosomonas</taxon>
    </lineage>
</organism>
<name>A0A1G5SG72_9PROT</name>
<evidence type="ECO:0000313" key="1">
    <source>
        <dbReference type="EMBL" id="SCZ86195.1"/>
    </source>
</evidence>
<keyword evidence="2" id="KW-1185">Reference proteome</keyword>
<evidence type="ECO:0000313" key="2">
    <source>
        <dbReference type="Proteomes" id="UP000198729"/>
    </source>
</evidence>
<dbReference type="EMBL" id="FMWO01000058">
    <property type="protein sequence ID" value="SCZ86195.1"/>
    <property type="molecule type" value="Genomic_DNA"/>
</dbReference>
<sequence length="63" mass="7110">MTLDAIRSLPATAARPTLYDKEQLVRLHAVVAMTIRVLKKQGKRIKTIVRETGISHNTVKKSR</sequence>
<dbReference type="Proteomes" id="UP000198729">
    <property type="component" value="Unassembled WGS sequence"/>
</dbReference>
<reference evidence="1 2" key="1">
    <citation type="submission" date="2016-10" db="EMBL/GenBank/DDBJ databases">
        <authorList>
            <person name="de Groot N.N."/>
        </authorList>
    </citation>
    <scope>NUCLEOTIDE SEQUENCE [LARGE SCALE GENOMIC DNA]</scope>
    <source>
        <strain evidence="1">1</strain>
    </source>
</reference>
<dbReference type="AlphaFoldDB" id="A0A1G5SG72"/>
<protein>
    <recommendedName>
        <fullName evidence="3">Transposase</fullName>
    </recommendedName>
</protein>
<gene>
    <name evidence="1" type="ORF">NSMM_50010</name>
</gene>
<accession>A0A1G5SG72</accession>
<dbReference type="OrthoDB" id="3542865at2"/>
<evidence type="ECO:0008006" key="3">
    <source>
        <dbReference type="Google" id="ProtNLM"/>
    </source>
</evidence>
<dbReference type="RefSeq" id="WP_143001922.1">
    <property type="nucleotide sequence ID" value="NZ_FMWO01000058.1"/>
</dbReference>
<proteinExistence type="predicted"/>